<feature type="compositionally biased region" description="Basic and acidic residues" evidence="1">
    <location>
        <begin position="36"/>
        <end position="70"/>
    </location>
</feature>
<name>A0A6A5ZRF4_9PLEO</name>
<sequence length="95" mass="10594">MTDNTAQDSREPAHPDEAPAPAQPQGRRGSLSKIMDAIKKPFHHESSKKENPPALKEAIDKMEARKKSMEQDMEEEGKDTSVLSNKRTDIANPLK</sequence>
<organism evidence="2 3">
    <name type="scientific">Lophiotrema nucula</name>
    <dbReference type="NCBI Taxonomy" id="690887"/>
    <lineage>
        <taxon>Eukaryota</taxon>
        <taxon>Fungi</taxon>
        <taxon>Dikarya</taxon>
        <taxon>Ascomycota</taxon>
        <taxon>Pezizomycotina</taxon>
        <taxon>Dothideomycetes</taxon>
        <taxon>Pleosporomycetidae</taxon>
        <taxon>Pleosporales</taxon>
        <taxon>Lophiotremataceae</taxon>
        <taxon>Lophiotrema</taxon>
    </lineage>
</organism>
<dbReference type="OrthoDB" id="3778676at2759"/>
<accession>A0A6A5ZRF4</accession>
<feature type="region of interest" description="Disordered" evidence="1">
    <location>
        <begin position="1"/>
        <end position="95"/>
    </location>
</feature>
<keyword evidence="3" id="KW-1185">Reference proteome</keyword>
<evidence type="ECO:0000256" key="1">
    <source>
        <dbReference type="SAM" id="MobiDB-lite"/>
    </source>
</evidence>
<evidence type="ECO:0000313" key="3">
    <source>
        <dbReference type="Proteomes" id="UP000799770"/>
    </source>
</evidence>
<dbReference type="AlphaFoldDB" id="A0A6A5ZRF4"/>
<reference evidence="2" key="1">
    <citation type="journal article" date="2020" name="Stud. Mycol.">
        <title>101 Dothideomycetes genomes: a test case for predicting lifestyles and emergence of pathogens.</title>
        <authorList>
            <person name="Haridas S."/>
            <person name="Albert R."/>
            <person name="Binder M."/>
            <person name="Bloem J."/>
            <person name="Labutti K."/>
            <person name="Salamov A."/>
            <person name="Andreopoulos B."/>
            <person name="Baker S."/>
            <person name="Barry K."/>
            <person name="Bills G."/>
            <person name="Bluhm B."/>
            <person name="Cannon C."/>
            <person name="Castanera R."/>
            <person name="Culley D."/>
            <person name="Daum C."/>
            <person name="Ezra D."/>
            <person name="Gonzalez J."/>
            <person name="Henrissat B."/>
            <person name="Kuo A."/>
            <person name="Liang C."/>
            <person name="Lipzen A."/>
            <person name="Lutzoni F."/>
            <person name="Magnuson J."/>
            <person name="Mondo S."/>
            <person name="Nolan M."/>
            <person name="Ohm R."/>
            <person name="Pangilinan J."/>
            <person name="Park H.-J."/>
            <person name="Ramirez L."/>
            <person name="Alfaro M."/>
            <person name="Sun H."/>
            <person name="Tritt A."/>
            <person name="Yoshinaga Y."/>
            <person name="Zwiers L.-H."/>
            <person name="Turgeon B."/>
            <person name="Goodwin S."/>
            <person name="Spatafora J."/>
            <person name="Crous P."/>
            <person name="Grigoriev I."/>
        </authorList>
    </citation>
    <scope>NUCLEOTIDE SEQUENCE</scope>
    <source>
        <strain evidence="2">CBS 627.86</strain>
    </source>
</reference>
<gene>
    <name evidence="2" type="ORF">BDV96DRAFT_640125</name>
</gene>
<feature type="compositionally biased region" description="Basic and acidic residues" evidence="1">
    <location>
        <begin position="8"/>
        <end position="17"/>
    </location>
</feature>
<dbReference type="EMBL" id="ML977311">
    <property type="protein sequence ID" value="KAF2122059.1"/>
    <property type="molecule type" value="Genomic_DNA"/>
</dbReference>
<protein>
    <submittedName>
        <fullName evidence="2">Uncharacterized protein</fullName>
    </submittedName>
</protein>
<proteinExistence type="predicted"/>
<dbReference type="Proteomes" id="UP000799770">
    <property type="component" value="Unassembled WGS sequence"/>
</dbReference>
<evidence type="ECO:0000313" key="2">
    <source>
        <dbReference type="EMBL" id="KAF2122059.1"/>
    </source>
</evidence>